<keyword evidence="1" id="KW-0812">Transmembrane</keyword>
<evidence type="ECO:0000313" key="2">
    <source>
        <dbReference type="EMBL" id="QIQ51454.1"/>
    </source>
</evidence>
<reference evidence="2" key="1">
    <citation type="journal article" date="2020" name="J. Proteome Res.">
        <title>Venom Peptide Repertoire of the European Myrmicine Ant Manica rubida: Identification of Insecticidal Toxins.</title>
        <authorList>
            <person name="Touchard A."/>
            <person name="Aili S.R."/>
            <person name="Tene N."/>
            <person name="Barasse V."/>
            <person name="Klopp C."/>
            <person name="Dejean A."/>
            <person name="Kini R.M."/>
            <person name="Mrinalini"/>
            <person name="Coquet L."/>
            <person name="Jouenne T."/>
            <person name="Lefranc B."/>
            <person name="Leprince J."/>
            <person name="Escoubas P."/>
            <person name="Nicholson G.M."/>
            <person name="Treilhou M."/>
            <person name="Bonnafe E."/>
        </authorList>
    </citation>
    <scope>NUCLEOTIDE SEQUENCE</scope>
    <source>
        <tissue evidence="2">Venom gland</tissue>
    </source>
</reference>
<name>A0A6G9KJW7_MANRB</name>
<dbReference type="EMBL" id="MN765047">
    <property type="protein sequence ID" value="QIQ51457.1"/>
    <property type="molecule type" value="mRNA"/>
</dbReference>
<organism evidence="2">
    <name type="scientific">Manica rubida</name>
    <name type="common">European giant red ant</name>
    <dbReference type="NCBI Taxonomy" id="219785"/>
    <lineage>
        <taxon>Eukaryota</taxon>
        <taxon>Metazoa</taxon>
        <taxon>Ecdysozoa</taxon>
        <taxon>Arthropoda</taxon>
        <taxon>Hexapoda</taxon>
        <taxon>Insecta</taxon>
        <taxon>Pterygota</taxon>
        <taxon>Neoptera</taxon>
        <taxon>Endopterygota</taxon>
        <taxon>Hymenoptera</taxon>
        <taxon>Apocrita</taxon>
        <taxon>Aculeata</taxon>
        <taxon>Formicoidea</taxon>
        <taxon>Formicidae</taxon>
        <taxon>Myrmicinae</taxon>
        <taxon>Manica</taxon>
    </lineage>
</organism>
<evidence type="ECO:0000256" key="1">
    <source>
        <dbReference type="SAM" id="Phobius"/>
    </source>
</evidence>
<evidence type="ECO:0000313" key="3">
    <source>
        <dbReference type="EMBL" id="QIQ51457.1"/>
    </source>
</evidence>
<protein>
    <submittedName>
        <fullName evidence="2">U17-MYRTX-Mri1a</fullName>
    </submittedName>
    <submittedName>
        <fullName evidence="3">U17-MYRTX-Mri1c variant</fullName>
    </submittedName>
</protein>
<proteinExistence type="evidence at transcript level"/>
<sequence>MKNSHTSTFTAYVTVAFLLISTFVTMVVTESHIIVAPCREGYVMVGNYCVEEY</sequence>
<keyword evidence="1" id="KW-0472">Membrane</keyword>
<dbReference type="EMBL" id="MN765044">
    <property type="protein sequence ID" value="QIQ51454.1"/>
    <property type="molecule type" value="mRNA"/>
</dbReference>
<feature type="transmembrane region" description="Helical" evidence="1">
    <location>
        <begin position="9"/>
        <end position="28"/>
    </location>
</feature>
<keyword evidence="1" id="KW-1133">Transmembrane helix</keyword>
<accession>A0A6G9KJW7</accession>
<dbReference type="AlphaFoldDB" id="A0A6G9KJW7"/>